<accession>A0A1Y5RZ89</accession>
<dbReference type="SUPFAM" id="SSF81336">
    <property type="entry name" value="F1F0 ATP synthase subunit A"/>
    <property type="match status" value="1"/>
</dbReference>
<keyword evidence="9 11" id="KW-0472">Membrane</keyword>
<dbReference type="GO" id="GO:0045259">
    <property type="term" value="C:proton-transporting ATP synthase complex"/>
    <property type="evidence" value="ECO:0007669"/>
    <property type="project" value="UniProtKB-KW"/>
</dbReference>
<dbReference type="AlphaFoldDB" id="A0A1Y5RZ89"/>
<evidence type="ECO:0000256" key="11">
    <source>
        <dbReference type="HAMAP-Rule" id="MF_01393"/>
    </source>
</evidence>
<keyword evidence="7 11" id="KW-1133">Transmembrane helix</keyword>
<evidence type="ECO:0000313" key="13">
    <source>
        <dbReference type="EMBL" id="SLN28389.1"/>
    </source>
</evidence>
<comment type="function">
    <text evidence="11 12">Key component of the proton channel; it plays a direct role in the translocation of protons across the membrane.</text>
</comment>
<evidence type="ECO:0000256" key="5">
    <source>
        <dbReference type="ARBA" id="ARBA00022692"/>
    </source>
</evidence>
<dbReference type="RefSeq" id="WP_085891551.1">
    <property type="nucleotide sequence ID" value="NZ_FWFL01000003.1"/>
</dbReference>
<dbReference type="GO" id="GO:0005886">
    <property type="term" value="C:plasma membrane"/>
    <property type="evidence" value="ECO:0007669"/>
    <property type="project" value="UniProtKB-SubCell"/>
</dbReference>
<comment type="subcellular location">
    <subcellularLocation>
        <location evidence="11 12">Cell membrane</location>
        <topology evidence="11 12">Multi-pass membrane protein</topology>
    </subcellularLocation>
    <subcellularLocation>
        <location evidence="1">Membrane</location>
        <topology evidence="1">Multi-pass membrane protein</topology>
    </subcellularLocation>
</comment>
<dbReference type="InterPro" id="IPR045083">
    <property type="entry name" value="ATP_synth_F0_asu_bact/mt"/>
</dbReference>
<dbReference type="NCBIfam" id="TIGR01131">
    <property type="entry name" value="ATP_synt_6_or_A"/>
    <property type="match status" value="1"/>
</dbReference>
<keyword evidence="11" id="KW-1003">Cell membrane</keyword>
<evidence type="ECO:0000256" key="1">
    <source>
        <dbReference type="ARBA" id="ARBA00004141"/>
    </source>
</evidence>
<keyword evidence="10 11" id="KW-0066">ATP synthesis</keyword>
<feature type="transmembrane region" description="Helical" evidence="11">
    <location>
        <begin position="97"/>
        <end position="120"/>
    </location>
</feature>
<dbReference type="GO" id="GO:0046933">
    <property type="term" value="F:proton-transporting ATP synthase activity, rotational mechanism"/>
    <property type="evidence" value="ECO:0007669"/>
    <property type="project" value="UniProtKB-UniRule"/>
</dbReference>
<dbReference type="NCBIfam" id="NF004482">
    <property type="entry name" value="PRK05815.2-4"/>
    <property type="match status" value="1"/>
</dbReference>
<keyword evidence="4 11" id="KW-0138">CF(0)</keyword>
<keyword evidence="14" id="KW-1185">Reference proteome</keyword>
<evidence type="ECO:0000256" key="7">
    <source>
        <dbReference type="ARBA" id="ARBA00022989"/>
    </source>
</evidence>
<evidence type="ECO:0000256" key="6">
    <source>
        <dbReference type="ARBA" id="ARBA00022781"/>
    </source>
</evidence>
<comment type="similarity">
    <text evidence="2 11 12">Belongs to the ATPase A chain family.</text>
</comment>
<evidence type="ECO:0000256" key="4">
    <source>
        <dbReference type="ARBA" id="ARBA00022547"/>
    </source>
</evidence>
<dbReference type="PRINTS" id="PR00123">
    <property type="entry name" value="ATPASEA"/>
</dbReference>
<organism evidence="13 14">
    <name type="scientific">Roseovarius litorisediminis</name>
    <dbReference type="NCBI Taxonomy" id="1312363"/>
    <lineage>
        <taxon>Bacteria</taxon>
        <taxon>Pseudomonadati</taxon>
        <taxon>Pseudomonadota</taxon>
        <taxon>Alphaproteobacteria</taxon>
        <taxon>Rhodobacterales</taxon>
        <taxon>Roseobacteraceae</taxon>
        <taxon>Roseovarius</taxon>
    </lineage>
</organism>
<feature type="transmembrane region" description="Helical" evidence="11">
    <location>
        <begin position="127"/>
        <end position="147"/>
    </location>
</feature>
<dbReference type="EMBL" id="FWFL01000003">
    <property type="protein sequence ID" value="SLN28389.1"/>
    <property type="molecule type" value="Genomic_DNA"/>
</dbReference>
<evidence type="ECO:0000313" key="14">
    <source>
        <dbReference type="Proteomes" id="UP000193827"/>
    </source>
</evidence>
<feature type="transmembrane region" description="Helical" evidence="11">
    <location>
        <begin position="224"/>
        <end position="253"/>
    </location>
</feature>
<keyword evidence="3 11" id="KW-0813">Transport</keyword>
<dbReference type="Pfam" id="PF00119">
    <property type="entry name" value="ATP-synt_A"/>
    <property type="match status" value="1"/>
</dbReference>
<evidence type="ECO:0000256" key="3">
    <source>
        <dbReference type="ARBA" id="ARBA00022448"/>
    </source>
</evidence>
<dbReference type="InterPro" id="IPR023011">
    <property type="entry name" value="ATP_synth_F0_asu_AS"/>
</dbReference>
<proteinExistence type="inferred from homology"/>
<feature type="transmembrane region" description="Helical" evidence="11">
    <location>
        <begin position="153"/>
        <end position="177"/>
    </location>
</feature>
<dbReference type="Gene3D" id="1.20.120.220">
    <property type="entry name" value="ATP synthase, F0 complex, subunit A"/>
    <property type="match status" value="1"/>
</dbReference>
<protein>
    <recommendedName>
        <fullName evidence="11 12">ATP synthase subunit a</fullName>
    </recommendedName>
    <alternativeName>
        <fullName evidence="11">ATP synthase F0 sector subunit a</fullName>
    </alternativeName>
    <alternativeName>
        <fullName evidence="11">F-ATPase subunit 6</fullName>
    </alternativeName>
</protein>
<dbReference type="PANTHER" id="PTHR11410:SF0">
    <property type="entry name" value="ATP SYNTHASE SUBUNIT A"/>
    <property type="match status" value="1"/>
</dbReference>
<name>A0A1Y5RZ89_9RHOB</name>
<dbReference type="CDD" id="cd00310">
    <property type="entry name" value="ATP-synt_Fo_a_6"/>
    <property type="match status" value="1"/>
</dbReference>
<gene>
    <name evidence="13" type="primary">atpB_1</name>
    <name evidence="11" type="synonym">atpB</name>
    <name evidence="13" type="ORF">PEL8287_01282</name>
</gene>
<keyword evidence="5 11" id="KW-0812">Transmembrane</keyword>
<evidence type="ECO:0000256" key="8">
    <source>
        <dbReference type="ARBA" id="ARBA00023065"/>
    </source>
</evidence>
<dbReference type="PROSITE" id="PS00449">
    <property type="entry name" value="ATPASE_A"/>
    <property type="match status" value="1"/>
</dbReference>
<dbReference type="OrthoDB" id="9809130at2"/>
<evidence type="ECO:0000256" key="2">
    <source>
        <dbReference type="ARBA" id="ARBA00006810"/>
    </source>
</evidence>
<evidence type="ECO:0000256" key="10">
    <source>
        <dbReference type="ARBA" id="ARBA00023310"/>
    </source>
</evidence>
<keyword evidence="6 11" id="KW-0375">Hydrogen ion transport</keyword>
<dbReference type="HAMAP" id="MF_01393">
    <property type="entry name" value="ATP_synth_a_bact"/>
    <property type="match status" value="1"/>
</dbReference>
<dbReference type="InterPro" id="IPR035908">
    <property type="entry name" value="F0_ATP_A_sf"/>
</dbReference>
<evidence type="ECO:0000256" key="12">
    <source>
        <dbReference type="RuleBase" id="RU000483"/>
    </source>
</evidence>
<reference evidence="13 14" key="1">
    <citation type="submission" date="2017-03" db="EMBL/GenBank/DDBJ databases">
        <authorList>
            <person name="Afonso C.L."/>
            <person name="Miller P.J."/>
            <person name="Scott M.A."/>
            <person name="Spackman E."/>
            <person name="Goraichik I."/>
            <person name="Dimitrov K.M."/>
            <person name="Suarez D.L."/>
            <person name="Swayne D.E."/>
        </authorList>
    </citation>
    <scope>NUCLEOTIDE SEQUENCE [LARGE SCALE GENOMIC DNA]</scope>
    <source>
        <strain evidence="13 14">CECT 8287</strain>
    </source>
</reference>
<dbReference type="PANTHER" id="PTHR11410">
    <property type="entry name" value="ATP SYNTHASE SUBUNIT A"/>
    <property type="match status" value="1"/>
</dbReference>
<dbReference type="Proteomes" id="UP000193827">
    <property type="component" value="Unassembled WGS sequence"/>
</dbReference>
<feature type="transmembrane region" description="Helical" evidence="11">
    <location>
        <begin position="198"/>
        <end position="218"/>
    </location>
</feature>
<keyword evidence="8 11" id="KW-0406">Ion transport</keyword>
<evidence type="ECO:0000256" key="9">
    <source>
        <dbReference type="ARBA" id="ARBA00023136"/>
    </source>
</evidence>
<sequence>MATEAHGAEGGALELVFHPMDQFIVKPLFGDGQVGMFTITNVTLWMGLTILAIVGLLVLGTSGRATIPSRIQSIAELAYGFIRKMVEDVAGKDALPYFPYIMTLFIFIVFANFLGLLPMAFTTTSHIAVTAVMAMMVFLTVTILGFVKNGAGFLSLFWISAAPLPLRPILALIEIISYFVRPVSHSIRLAGNMMAGHAVIKVFAAFAPMILIGWIGVIVTPLSIIAITAIYALEVLVAFIQAYVFTILTCVYLKDALHPHH</sequence>
<feature type="transmembrane region" description="Helical" evidence="11">
    <location>
        <begin position="42"/>
        <end position="60"/>
    </location>
</feature>
<dbReference type="InterPro" id="IPR000568">
    <property type="entry name" value="ATP_synth_F0_asu"/>
</dbReference>